<dbReference type="EMBL" id="CM029038">
    <property type="protein sequence ID" value="KAG2653191.1"/>
    <property type="molecule type" value="Genomic_DNA"/>
</dbReference>
<accession>A0A8T0WUH9</accession>
<evidence type="ECO:0000313" key="3">
    <source>
        <dbReference type="Proteomes" id="UP000823388"/>
    </source>
</evidence>
<keyword evidence="3" id="KW-1185">Reference proteome</keyword>
<feature type="region of interest" description="Disordered" evidence="1">
    <location>
        <begin position="52"/>
        <end position="107"/>
    </location>
</feature>
<feature type="compositionally biased region" description="Polar residues" evidence="1">
    <location>
        <begin position="1"/>
        <end position="11"/>
    </location>
</feature>
<feature type="compositionally biased region" description="Basic and acidic residues" evidence="1">
    <location>
        <begin position="12"/>
        <end position="22"/>
    </location>
</feature>
<feature type="compositionally biased region" description="Basic and acidic residues" evidence="1">
    <location>
        <begin position="74"/>
        <end position="93"/>
    </location>
</feature>
<evidence type="ECO:0000256" key="1">
    <source>
        <dbReference type="SAM" id="MobiDB-lite"/>
    </source>
</evidence>
<sequence>MSSPPAATTDQVLRREAREPSRAGEGTPRFEACNRFRARHERHGESQLARWWRRRRDEREGGEKKATALAPTPEADRRARYKEGGRRSSEGRIARGGTEGIEGGQRW</sequence>
<gene>
    <name evidence="2" type="ORF">PVAP13_1NG436019</name>
</gene>
<proteinExistence type="predicted"/>
<evidence type="ECO:0000313" key="2">
    <source>
        <dbReference type="EMBL" id="KAG2653191.1"/>
    </source>
</evidence>
<protein>
    <submittedName>
        <fullName evidence="2">Uncharacterized protein</fullName>
    </submittedName>
</protein>
<feature type="compositionally biased region" description="Basic and acidic residues" evidence="1">
    <location>
        <begin position="55"/>
        <end position="66"/>
    </location>
</feature>
<dbReference type="AlphaFoldDB" id="A0A8T0WUH9"/>
<dbReference type="Proteomes" id="UP000823388">
    <property type="component" value="Chromosome 1N"/>
</dbReference>
<feature type="compositionally biased region" description="Gly residues" evidence="1">
    <location>
        <begin position="97"/>
        <end position="107"/>
    </location>
</feature>
<organism evidence="2 3">
    <name type="scientific">Panicum virgatum</name>
    <name type="common">Blackwell switchgrass</name>
    <dbReference type="NCBI Taxonomy" id="38727"/>
    <lineage>
        <taxon>Eukaryota</taxon>
        <taxon>Viridiplantae</taxon>
        <taxon>Streptophyta</taxon>
        <taxon>Embryophyta</taxon>
        <taxon>Tracheophyta</taxon>
        <taxon>Spermatophyta</taxon>
        <taxon>Magnoliopsida</taxon>
        <taxon>Liliopsida</taxon>
        <taxon>Poales</taxon>
        <taxon>Poaceae</taxon>
        <taxon>PACMAD clade</taxon>
        <taxon>Panicoideae</taxon>
        <taxon>Panicodae</taxon>
        <taxon>Paniceae</taxon>
        <taxon>Panicinae</taxon>
        <taxon>Panicum</taxon>
        <taxon>Panicum sect. Hiantes</taxon>
    </lineage>
</organism>
<reference evidence="2" key="1">
    <citation type="submission" date="2020-05" db="EMBL/GenBank/DDBJ databases">
        <title>WGS assembly of Panicum virgatum.</title>
        <authorList>
            <person name="Lovell J.T."/>
            <person name="Jenkins J."/>
            <person name="Shu S."/>
            <person name="Juenger T.E."/>
            <person name="Schmutz J."/>
        </authorList>
    </citation>
    <scope>NUCLEOTIDE SEQUENCE</scope>
    <source>
        <strain evidence="2">AP13</strain>
    </source>
</reference>
<name>A0A8T0WUH9_PANVG</name>
<comment type="caution">
    <text evidence="2">The sequence shown here is derived from an EMBL/GenBank/DDBJ whole genome shotgun (WGS) entry which is preliminary data.</text>
</comment>
<feature type="region of interest" description="Disordered" evidence="1">
    <location>
        <begin position="1"/>
        <end position="31"/>
    </location>
</feature>